<evidence type="ECO:0000313" key="10">
    <source>
        <dbReference type="Proteomes" id="UP000058446"/>
    </source>
</evidence>
<evidence type="ECO:0000256" key="2">
    <source>
        <dbReference type="ARBA" id="ARBA00007935"/>
    </source>
</evidence>
<evidence type="ECO:0000256" key="1">
    <source>
        <dbReference type="ARBA" id="ARBA00004651"/>
    </source>
</evidence>
<keyword evidence="10" id="KW-1185">Reference proteome</keyword>
<feature type="transmembrane region" description="Helical" evidence="8">
    <location>
        <begin position="290"/>
        <end position="313"/>
    </location>
</feature>
<feature type="transmembrane region" description="Helical" evidence="8">
    <location>
        <begin position="15"/>
        <end position="39"/>
    </location>
</feature>
<accession>A0A0K2H1V0</accession>
<feature type="transmembrane region" description="Helical" evidence="8">
    <location>
        <begin position="206"/>
        <end position="227"/>
    </location>
</feature>
<keyword evidence="6 8" id="KW-1133">Transmembrane helix</keyword>
<evidence type="ECO:0000256" key="8">
    <source>
        <dbReference type="SAM" id="Phobius"/>
    </source>
</evidence>
<keyword evidence="4" id="KW-1003">Cell membrane</keyword>
<gene>
    <name evidence="9" type="ORF">CLAC_09585</name>
</gene>
<dbReference type="CDD" id="cd06550">
    <property type="entry name" value="TM_ABC_iron-siderophores_like"/>
    <property type="match status" value="1"/>
</dbReference>
<protein>
    <submittedName>
        <fullName evidence="9">ABC transporter permease</fullName>
    </submittedName>
</protein>
<keyword evidence="5 8" id="KW-0812">Transmembrane</keyword>
<dbReference type="AlphaFoldDB" id="A0A0K2H1V0"/>
<evidence type="ECO:0000256" key="3">
    <source>
        <dbReference type="ARBA" id="ARBA00022448"/>
    </source>
</evidence>
<reference evidence="9 10" key="1">
    <citation type="submission" date="2013-10" db="EMBL/GenBank/DDBJ databases">
        <title>Complete genome sequence of Corynebacterium lactis DSM 45799(T), isolated from raw cow milk.</title>
        <authorList>
            <person name="Ruckert C."/>
            <person name="Albersmeier A."/>
            <person name="Lipski A."/>
            <person name="Kalinowski J."/>
        </authorList>
    </citation>
    <scope>NUCLEOTIDE SEQUENCE [LARGE SCALE GENOMIC DNA]</scope>
    <source>
        <strain evidence="9 10">RW2-5</strain>
    </source>
</reference>
<feature type="transmembrane region" description="Helical" evidence="8">
    <location>
        <begin position="73"/>
        <end position="93"/>
    </location>
</feature>
<dbReference type="InterPro" id="IPR037294">
    <property type="entry name" value="ABC_BtuC-like"/>
</dbReference>
<dbReference type="Pfam" id="PF01032">
    <property type="entry name" value="FecCD"/>
    <property type="match status" value="1"/>
</dbReference>
<feature type="transmembrane region" description="Helical" evidence="8">
    <location>
        <begin position="247"/>
        <end position="278"/>
    </location>
</feature>
<evidence type="ECO:0000313" key="9">
    <source>
        <dbReference type="EMBL" id="ALA67913.1"/>
    </source>
</evidence>
<dbReference type="PANTHER" id="PTHR30472">
    <property type="entry name" value="FERRIC ENTEROBACTIN TRANSPORT SYSTEM PERMEASE PROTEIN"/>
    <property type="match status" value="1"/>
</dbReference>
<dbReference type="SUPFAM" id="SSF81345">
    <property type="entry name" value="ABC transporter involved in vitamin B12 uptake, BtuC"/>
    <property type="match status" value="1"/>
</dbReference>
<comment type="similarity">
    <text evidence="2">Belongs to the binding-protein-dependent transport system permease family. FecCD subfamily.</text>
</comment>
<comment type="subcellular location">
    <subcellularLocation>
        <location evidence="1">Cell membrane</location>
        <topology evidence="1">Multi-pass membrane protein</topology>
    </subcellularLocation>
</comment>
<evidence type="ECO:0000256" key="4">
    <source>
        <dbReference type="ARBA" id="ARBA00022475"/>
    </source>
</evidence>
<keyword evidence="3" id="KW-0813">Transport</keyword>
<keyword evidence="7 8" id="KW-0472">Membrane</keyword>
<dbReference type="EMBL" id="CP006841">
    <property type="protein sequence ID" value="ALA67913.1"/>
    <property type="molecule type" value="Genomic_DNA"/>
</dbReference>
<organism evidence="9 10">
    <name type="scientific">Corynebacterium lactis RW2-5</name>
    <dbReference type="NCBI Taxonomy" id="1408189"/>
    <lineage>
        <taxon>Bacteria</taxon>
        <taxon>Bacillati</taxon>
        <taxon>Actinomycetota</taxon>
        <taxon>Actinomycetes</taxon>
        <taxon>Mycobacteriales</taxon>
        <taxon>Corynebacteriaceae</taxon>
        <taxon>Corynebacterium</taxon>
    </lineage>
</organism>
<proteinExistence type="inferred from homology"/>
<dbReference type="KEGG" id="clw:CLAC_09585"/>
<dbReference type="PANTHER" id="PTHR30472:SF25">
    <property type="entry name" value="ABC TRANSPORTER PERMEASE PROTEIN MJ0876-RELATED"/>
    <property type="match status" value="1"/>
</dbReference>
<feature type="transmembrane region" description="Helical" evidence="8">
    <location>
        <begin position="161"/>
        <end position="180"/>
    </location>
</feature>
<evidence type="ECO:0000256" key="5">
    <source>
        <dbReference type="ARBA" id="ARBA00022692"/>
    </source>
</evidence>
<dbReference type="GO" id="GO:0022857">
    <property type="term" value="F:transmembrane transporter activity"/>
    <property type="evidence" value="ECO:0007669"/>
    <property type="project" value="InterPro"/>
</dbReference>
<feature type="transmembrane region" description="Helical" evidence="8">
    <location>
        <begin position="132"/>
        <end position="149"/>
    </location>
</feature>
<evidence type="ECO:0000256" key="6">
    <source>
        <dbReference type="ARBA" id="ARBA00022989"/>
    </source>
</evidence>
<evidence type="ECO:0000256" key="7">
    <source>
        <dbReference type="ARBA" id="ARBA00023136"/>
    </source>
</evidence>
<dbReference type="PATRIC" id="fig|1408189.4.peg.1923"/>
<dbReference type="InterPro" id="IPR000522">
    <property type="entry name" value="ABC_transptr_permease_BtuC"/>
</dbReference>
<dbReference type="Proteomes" id="UP000058446">
    <property type="component" value="Chromosome"/>
</dbReference>
<name>A0A0K2H1V0_9CORY</name>
<dbReference type="Gene3D" id="1.10.3470.10">
    <property type="entry name" value="ABC transporter involved in vitamin B12 uptake, BtuC"/>
    <property type="match status" value="1"/>
</dbReference>
<dbReference type="FunFam" id="1.10.3470.10:FF:000001">
    <property type="entry name" value="Vitamin B12 ABC transporter permease BtuC"/>
    <property type="match status" value="1"/>
</dbReference>
<sequence length="345" mass="34866">MNFSYPGGEMFKGTLSITVGICAVVATLILGIFIGAAPLPVAGVFHTLSFGLLGGPDSALSARESAILLNVRLPRVAMAALVGTALAIAGATYQAVFRNPLADPYLLGISSGAALAVTVAILFGAAAAMIPIVGFAGGIVAVVVTYIAGNSLGDRSSPVTVILAGVAVAAFANAAQQFLLQRNEDSLRIIYGWMLGQLGASSWRGVLYSAIPVLVGVVAVLMSARALDVLSVGDTEAASLGLNVGGVRVALVAAATLIAAASVSVSGLIGFVGIIVPHALRIIVGPGHRLLLPLVALWGAAFLQVADIVGRTVMSPAEVPVGVVTAAVGGPFFLYLLRRYGRSKS</sequence>
<feature type="transmembrane region" description="Helical" evidence="8">
    <location>
        <begin position="319"/>
        <end position="337"/>
    </location>
</feature>
<dbReference type="GO" id="GO:0005886">
    <property type="term" value="C:plasma membrane"/>
    <property type="evidence" value="ECO:0007669"/>
    <property type="project" value="UniProtKB-SubCell"/>
</dbReference>
<dbReference type="STRING" id="1408189.CLAC_09585"/>
<feature type="transmembrane region" description="Helical" evidence="8">
    <location>
        <begin position="105"/>
        <end position="125"/>
    </location>
</feature>